<evidence type="ECO:0000313" key="6">
    <source>
        <dbReference type="Proteomes" id="UP000818603"/>
    </source>
</evidence>
<organism evidence="3 5">
    <name type="scientific">Aquisalinus luteolus</name>
    <dbReference type="NCBI Taxonomy" id="1566827"/>
    <lineage>
        <taxon>Bacteria</taxon>
        <taxon>Pseudomonadati</taxon>
        <taxon>Pseudomonadota</taxon>
        <taxon>Alphaproteobacteria</taxon>
        <taxon>Parvularculales</taxon>
        <taxon>Parvularculaceae</taxon>
        <taxon>Aquisalinus</taxon>
    </lineage>
</organism>
<evidence type="ECO:0000313" key="5">
    <source>
        <dbReference type="Proteomes" id="UP000621856"/>
    </source>
</evidence>
<gene>
    <name evidence="4" type="ORF">FF098_010985</name>
    <name evidence="3" type="ORF">GCM10011355_22080</name>
</gene>
<proteinExistence type="predicted"/>
<dbReference type="InterPro" id="IPR009380">
    <property type="entry name" value="DUF1036"/>
</dbReference>
<dbReference type="InterPro" id="IPR002477">
    <property type="entry name" value="Peptidoglycan-bd-like"/>
</dbReference>
<accession>A0A8J3A4B7</accession>
<keyword evidence="1" id="KW-0732">Signal</keyword>
<comment type="caution">
    <text evidence="3">The sequence shown here is derived from an EMBL/GenBank/DDBJ whole genome shotgun (WGS) entry which is preliminary data.</text>
</comment>
<sequence length="351" mass="38889">MIKHIAIVSAIMVCTLAGFGLSSSARAEYSFCNKTSYALSAAIGYVDEGRMFTRGWWRLRAGQCKVVMTEAIRPGRYFVYGEAIPGHRGPLRTWSGDTALCVENESLFTLRDQDVCAGDPRRQRDFFAVDVPADNDGSYRTEFVEETNYNVYKAEVAGVQRLLQDVGYGIRNIDGALGRTTQEVLREYRQDRGMGDSGVYDDALIDQLIAEANERDAKVGFFFCNSTQLPVWAAIARPAGEGNYNSSGWWRLEGSECAKVIRGDLTSDHYYVYGMMDIGDEDVPMIAGEKPFCISDVQFEAEDGIDCEDNGFVEASFRKVSIGSEKSATFRFAPEQFNKELATTSGNAGGR</sequence>
<dbReference type="SUPFAM" id="SSF47090">
    <property type="entry name" value="PGBD-like"/>
    <property type="match status" value="1"/>
</dbReference>
<dbReference type="Pfam" id="PF06282">
    <property type="entry name" value="DUF1036"/>
    <property type="match status" value="2"/>
</dbReference>
<dbReference type="Gene3D" id="1.10.101.10">
    <property type="entry name" value="PGBD-like superfamily/PGBD"/>
    <property type="match status" value="1"/>
</dbReference>
<dbReference type="EMBL" id="BMGZ01000002">
    <property type="protein sequence ID" value="GGH98453.1"/>
    <property type="molecule type" value="Genomic_DNA"/>
</dbReference>
<feature type="signal peptide" evidence="1">
    <location>
        <begin position="1"/>
        <end position="27"/>
    </location>
</feature>
<dbReference type="InterPro" id="IPR036365">
    <property type="entry name" value="PGBD-like_sf"/>
</dbReference>
<feature type="chain" id="PRO_5035291423" evidence="1">
    <location>
        <begin position="28"/>
        <end position="351"/>
    </location>
</feature>
<dbReference type="Proteomes" id="UP000818603">
    <property type="component" value="Unassembled WGS sequence"/>
</dbReference>
<protein>
    <submittedName>
        <fullName evidence="4">DUF1036 domain-containing protein</fullName>
    </submittedName>
    <submittedName>
        <fullName evidence="3">Membrane protein</fullName>
    </submittedName>
</protein>
<dbReference type="Proteomes" id="UP000621856">
    <property type="component" value="Unassembled WGS sequence"/>
</dbReference>
<evidence type="ECO:0000259" key="2">
    <source>
        <dbReference type="Pfam" id="PF01471"/>
    </source>
</evidence>
<evidence type="ECO:0000256" key="1">
    <source>
        <dbReference type="SAM" id="SignalP"/>
    </source>
</evidence>
<reference evidence="3" key="1">
    <citation type="journal article" date="2014" name="Int. J. Syst. Evol. Microbiol.">
        <title>Complete genome sequence of Corynebacterium casei LMG S-19264T (=DSM 44701T), isolated from a smear-ripened cheese.</title>
        <authorList>
            <consortium name="US DOE Joint Genome Institute (JGI-PGF)"/>
            <person name="Walter F."/>
            <person name="Albersmeier A."/>
            <person name="Kalinowski J."/>
            <person name="Ruckert C."/>
        </authorList>
    </citation>
    <scope>NUCLEOTIDE SEQUENCE</scope>
    <source>
        <strain evidence="3">CGMCC 1.14984</strain>
    </source>
</reference>
<evidence type="ECO:0000313" key="4">
    <source>
        <dbReference type="EMBL" id="NHK28431.1"/>
    </source>
</evidence>
<dbReference type="RefSeq" id="WP_166426487.1">
    <property type="nucleotide sequence ID" value="NZ_BMGZ01000002.1"/>
</dbReference>
<dbReference type="InterPro" id="IPR036366">
    <property type="entry name" value="PGBDSf"/>
</dbReference>
<keyword evidence="6" id="KW-1185">Reference proteome</keyword>
<reference evidence="4 6" key="2">
    <citation type="submission" date="2020-02" db="EMBL/GenBank/DDBJ databases">
        <title>Genome sequence of Parvularcula flava strain NH6-79.</title>
        <authorList>
            <person name="Abdul Karim M.H."/>
            <person name="Lam M.Q."/>
            <person name="Chen S.J."/>
            <person name="Yahya A."/>
            <person name="Shahir S."/>
            <person name="Shamsir M.S."/>
            <person name="Chong C.S."/>
        </authorList>
    </citation>
    <scope>NUCLEOTIDE SEQUENCE [LARGE SCALE GENOMIC DNA]</scope>
    <source>
        <strain evidence="4 6">NH6-79</strain>
    </source>
</reference>
<name>A0A8J3A4B7_9PROT</name>
<evidence type="ECO:0000313" key="3">
    <source>
        <dbReference type="EMBL" id="GGH98453.1"/>
    </source>
</evidence>
<dbReference type="AlphaFoldDB" id="A0A8J3A4B7"/>
<feature type="domain" description="Peptidoglycan binding-like" evidence="2">
    <location>
        <begin position="154"/>
        <end position="208"/>
    </location>
</feature>
<dbReference type="Pfam" id="PF01471">
    <property type="entry name" value="PG_binding_1"/>
    <property type="match status" value="1"/>
</dbReference>
<reference evidence="3" key="3">
    <citation type="submission" date="2020-09" db="EMBL/GenBank/DDBJ databases">
        <authorList>
            <person name="Sun Q."/>
            <person name="Zhou Y."/>
        </authorList>
    </citation>
    <scope>NUCLEOTIDE SEQUENCE</scope>
    <source>
        <strain evidence="3">CGMCC 1.14984</strain>
    </source>
</reference>
<dbReference type="EMBL" id="VCJR02000002">
    <property type="protein sequence ID" value="NHK28431.1"/>
    <property type="molecule type" value="Genomic_DNA"/>
</dbReference>